<comment type="caution">
    <text evidence="1">The sequence shown here is derived from an EMBL/GenBank/DDBJ whole genome shotgun (WGS) entry which is preliminary data.</text>
</comment>
<protein>
    <submittedName>
        <fullName evidence="1">Protein-L-isoaspartate O-methyltransferase</fullName>
    </submittedName>
</protein>
<proteinExistence type="predicted"/>
<dbReference type="OrthoDB" id="9798496at2"/>
<sequence length="183" mass="19372">MIDSQLRTSGINAHFVLRRMLAVPREDFVPAHARGVAYMDRGIRLDNGGWLPAPVVQGKLLEEARPSGGEHAIVIDAGSGYMAELLRPLVGELTVLSPEEAVTGSAGEGEALLLVIDGAVEHIPGPLADRLAEGARIATGLVENGITRIAVGRKTAGGVALLPVYDTGIPQLHAFDRPKTWTF</sequence>
<dbReference type="Proteomes" id="UP000275232">
    <property type="component" value="Unassembled WGS sequence"/>
</dbReference>
<evidence type="ECO:0000313" key="2">
    <source>
        <dbReference type="Proteomes" id="UP000275232"/>
    </source>
</evidence>
<dbReference type="GO" id="GO:0008168">
    <property type="term" value="F:methyltransferase activity"/>
    <property type="evidence" value="ECO:0007669"/>
    <property type="project" value="UniProtKB-KW"/>
</dbReference>
<keyword evidence="1" id="KW-0808">Transferase</keyword>
<dbReference type="EMBL" id="RPFZ01000001">
    <property type="protein sequence ID" value="RPF72739.1"/>
    <property type="molecule type" value="Genomic_DNA"/>
</dbReference>
<gene>
    <name evidence="1" type="ORF">EG799_07135</name>
</gene>
<dbReference type="InterPro" id="IPR029063">
    <property type="entry name" value="SAM-dependent_MTases_sf"/>
</dbReference>
<accession>A0A3N5D149</accession>
<organism evidence="1 2">
    <name type="scientific">Aurantiacibacter spongiae</name>
    <dbReference type="NCBI Taxonomy" id="2488860"/>
    <lineage>
        <taxon>Bacteria</taxon>
        <taxon>Pseudomonadati</taxon>
        <taxon>Pseudomonadota</taxon>
        <taxon>Alphaproteobacteria</taxon>
        <taxon>Sphingomonadales</taxon>
        <taxon>Erythrobacteraceae</taxon>
        <taxon>Aurantiacibacter</taxon>
    </lineage>
</organism>
<dbReference type="Pfam" id="PF01135">
    <property type="entry name" value="PCMT"/>
    <property type="match status" value="1"/>
</dbReference>
<keyword evidence="1" id="KW-0489">Methyltransferase</keyword>
<evidence type="ECO:0000313" key="1">
    <source>
        <dbReference type="EMBL" id="RPF72739.1"/>
    </source>
</evidence>
<dbReference type="AlphaFoldDB" id="A0A3N5D149"/>
<dbReference type="SUPFAM" id="SSF53335">
    <property type="entry name" value="S-adenosyl-L-methionine-dependent methyltransferases"/>
    <property type="match status" value="1"/>
</dbReference>
<dbReference type="GO" id="GO:0032259">
    <property type="term" value="P:methylation"/>
    <property type="evidence" value="ECO:0007669"/>
    <property type="project" value="UniProtKB-KW"/>
</dbReference>
<reference evidence="1 2" key="1">
    <citation type="submission" date="2018-11" db="EMBL/GenBank/DDBJ databases">
        <title>Erythrobacter spongiae sp. nov., isolated from a marine sponge.</title>
        <authorList>
            <person name="Zhuang L."/>
            <person name="Luo L."/>
        </authorList>
    </citation>
    <scope>NUCLEOTIDE SEQUENCE [LARGE SCALE GENOMIC DNA]</scope>
    <source>
        <strain evidence="1 2">HN-E23</strain>
    </source>
</reference>
<name>A0A3N5D149_9SPHN</name>
<keyword evidence="2" id="KW-1185">Reference proteome</keyword>
<dbReference type="Gene3D" id="3.40.50.150">
    <property type="entry name" value="Vaccinia Virus protein VP39"/>
    <property type="match status" value="1"/>
</dbReference>